<feature type="coiled-coil region" evidence="1">
    <location>
        <begin position="66"/>
        <end position="93"/>
    </location>
</feature>
<evidence type="ECO:0000256" key="1">
    <source>
        <dbReference type="SAM" id="Coils"/>
    </source>
</evidence>
<feature type="coiled-coil region" evidence="1">
    <location>
        <begin position="163"/>
        <end position="221"/>
    </location>
</feature>
<gene>
    <name evidence="2" type="ORF">BSAL_22285</name>
</gene>
<dbReference type="VEuPathDB" id="TriTrypDB:BSAL_22285"/>
<keyword evidence="3" id="KW-1185">Reference proteome</keyword>
<dbReference type="OrthoDB" id="270350at2759"/>
<sequence>MTDRAQRAQEEARQRLLHDIELANAQIVTIQRQLEVQDDLLAKMNADEATNANVLVRTENPREIAAEDALDHIVSLENTLKITQRRNTLLQRENATQAKNVKDRVKVLERLVKEEDSIAAATGWSVEDDVPHTDVEQLRAGILEMQELEQAMRKEIVTGEVVLHKKQQTATELEAKLAVLREREEEYGVLCNDVRVRERDCRELEREISEIQDEHSSNDQLIEDARSKRGVVSIQNLQDDTSSLKATVEQQRAIRRKQDDVVKAQLFRARQLQTRIDIITAALKDMKLEKEFERSAPRSSLVPGAAKDEPSDVAEVIPENEMLPVETYLLLLRDNEAMRTSVARKDVMVLEKEATVQALDAKLESFTHSLNLSTEQQDSLKLHKALEMDELQEQLQEQHQAYRKQIEELLSTNLKLKARIKKSTVPVFPPQTLVNGKEPRMKFA</sequence>
<proteinExistence type="predicted"/>
<feature type="coiled-coil region" evidence="1">
    <location>
        <begin position="385"/>
        <end position="419"/>
    </location>
</feature>
<name>A0A0S4JDF0_BODSA</name>
<dbReference type="EMBL" id="CYKH01001751">
    <property type="protein sequence ID" value="CUG89603.1"/>
    <property type="molecule type" value="Genomic_DNA"/>
</dbReference>
<organism evidence="2 3">
    <name type="scientific">Bodo saltans</name>
    <name type="common">Flagellated protozoan</name>
    <dbReference type="NCBI Taxonomy" id="75058"/>
    <lineage>
        <taxon>Eukaryota</taxon>
        <taxon>Discoba</taxon>
        <taxon>Euglenozoa</taxon>
        <taxon>Kinetoplastea</taxon>
        <taxon>Metakinetoplastina</taxon>
        <taxon>Eubodonida</taxon>
        <taxon>Bodonidae</taxon>
        <taxon>Bodo</taxon>
    </lineage>
</organism>
<evidence type="ECO:0000313" key="3">
    <source>
        <dbReference type="Proteomes" id="UP000051952"/>
    </source>
</evidence>
<reference evidence="3" key="1">
    <citation type="submission" date="2015-09" db="EMBL/GenBank/DDBJ databases">
        <authorList>
            <consortium name="Pathogen Informatics"/>
        </authorList>
    </citation>
    <scope>NUCLEOTIDE SEQUENCE [LARGE SCALE GENOMIC DNA]</scope>
    <source>
        <strain evidence="3">Lake Konstanz</strain>
    </source>
</reference>
<dbReference type="Proteomes" id="UP000051952">
    <property type="component" value="Unassembled WGS sequence"/>
</dbReference>
<evidence type="ECO:0000313" key="2">
    <source>
        <dbReference type="EMBL" id="CUG89603.1"/>
    </source>
</evidence>
<dbReference type="AlphaFoldDB" id="A0A0S4JDF0"/>
<dbReference type="OMA" id="NDCRVRE"/>
<accession>A0A0S4JDF0</accession>
<keyword evidence="1" id="KW-0175">Coiled coil</keyword>
<protein>
    <submittedName>
        <fullName evidence="2">Uncharacterized protein</fullName>
    </submittedName>
</protein>